<evidence type="ECO:0000256" key="2">
    <source>
        <dbReference type="ARBA" id="ARBA00022723"/>
    </source>
</evidence>
<evidence type="ECO:0000256" key="6">
    <source>
        <dbReference type="SAM" id="MobiDB-lite"/>
    </source>
</evidence>
<accession>A0A9R0I9X5</accession>
<evidence type="ECO:0000256" key="1">
    <source>
        <dbReference type="ARBA" id="ARBA00004123"/>
    </source>
</evidence>
<reference evidence="9" key="2">
    <citation type="submission" date="2025-08" db="UniProtKB">
        <authorList>
            <consortium name="RefSeq"/>
        </authorList>
    </citation>
    <scope>IDENTIFICATION</scope>
    <source>
        <tissue evidence="9">Leaf</tissue>
    </source>
</reference>
<dbReference type="PANTHER" id="PTHR13316">
    <property type="entry name" value="ZINC FINGER, CCHC DOMAIN CONTAINING 8"/>
    <property type="match status" value="1"/>
</dbReference>
<reference evidence="8" key="1">
    <citation type="journal article" date="2021" name="Nat. Commun.">
        <title>Genomic analyses provide insights into spinach domestication and the genetic basis of agronomic traits.</title>
        <authorList>
            <person name="Cai X."/>
            <person name="Sun X."/>
            <person name="Xu C."/>
            <person name="Sun H."/>
            <person name="Wang X."/>
            <person name="Ge C."/>
            <person name="Zhang Z."/>
            <person name="Wang Q."/>
            <person name="Fei Z."/>
            <person name="Jiao C."/>
            <person name="Wang Q."/>
        </authorList>
    </citation>
    <scope>NUCLEOTIDE SEQUENCE [LARGE SCALE GENOMIC DNA]</scope>
    <source>
        <strain evidence="8">cv. Varoflay</strain>
    </source>
</reference>
<evidence type="ECO:0000313" key="8">
    <source>
        <dbReference type="Proteomes" id="UP000813463"/>
    </source>
</evidence>
<dbReference type="GeneID" id="110785234"/>
<evidence type="ECO:0000256" key="3">
    <source>
        <dbReference type="ARBA" id="ARBA00022771"/>
    </source>
</evidence>
<proteinExistence type="predicted"/>
<name>A0A9R0I9X5_SPIOL</name>
<dbReference type="GO" id="GO:0071013">
    <property type="term" value="C:catalytic step 2 spliceosome"/>
    <property type="evidence" value="ECO:0000318"/>
    <property type="project" value="GO_Central"/>
</dbReference>
<dbReference type="SMART" id="SM00581">
    <property type="entry name" value="PSP"/>
    <property type="match status" value="1"/>
</dbReference>
<keyword evidence="5" id="KW-0539">Nucleus</keyword>
<dbReference type="InterPro" id="IPR006568">
    <property type="entry name" value="PSP_pro-rich"/>
</dbReference>
<keyword evidence="4" id="KW-0862">Zinc</keyword>
<feature type="compositionally biased region" description="Basic and acidic residues" evidence="6">
    <location>
        <begin position="125"/>
        <end position="134"/>
    </location>
</feature>
<feature type="region of interest" description="Disordered" evidence="6">
    <location>
        <begin position="1"/>
        <end position="34"/>
    </location>
</feature>
<dbReference type="AlphaFoldDB" id="A0A9R0I9X5"/>
<dbReference type="Pfam" id="PF04046">
    <property type="entry name" value="PSP"/>
    <property type="match status" value="1"/>
</dbReference>
<keyword evidence="8" id="KW-1185">Reference proteome</keyword>
<organism evidence="8 9">
    <name type="scientific">Spinacia oleracea</name>
    <name type="common">Spinach</name>
    <dbReference type="NCBI Taxonomy" id="3562"/>
    <lineage>
        <taxon>Eukaryota</taxon>
        <taxon>Viridiplantae</taxon>
        <taxon>Streptophyta</taxon>
        <taxon>Embryophyta</taxon>
        <taxon>Tracheophyta</taxon>
        <taxon>Spermatophyta</taxon>
        <taxon>Magnoliopsida</taxon>
        <taxon>eudicotyledons</taxon>
        <taxon>Gunneridae</taxon>
        <taxon>Pentapetalae</taxon>
        <taxon>Caryophyllales</taxon>
        <taxon>Chenopodiaceae</taxon>
        <taxon>Chenopodioideae</taxon>
        <taxon>Anserineae</taxon>
        <taxon>Spinacia</taxon>
    </lineage>
</organism>
<dbReference type="KEGG" id="soe:110785234"/>
<feature type="region of interest" description="Disordered" evidence="6">
    <location>
        <begin position="98"/>
        <end position="134"/>
    </location>
</feature>
<dbReference type="GO" id="GO:0008270">
    <property type="term" value="F:zinc ion binding"/>
    <property type="evidence" value="ECO:0007669"/>
    <property type="project" value="UniProtKB-KW"/>
</dbReference>
<protein>
    <recommendedName>
        <fullName evidence="7">PSP proline-rich domain-containing protein</fullName>
    </recommendedName>
</protein>
<dbReference type="RefSeq" id="XP_021845369.2">
    <property type="nucleotide sequence ID" value="XM_021989677.2"/>
</dbReference>
<feature type="compositionally biased region" description="Basic and acidic residues" evidence="6">
    <location>
        <begin position="11"/>
        <end position="34"/>
    </location>
</feature>
<dbReference type="GO" id="GO:0003723">
    <property type="term" value="F:RNA binding"/>
    <property type="evidence" value="ECO:0000318"/>
    <property type="project" value="GO_Central"/>
</dbReference>
<dbReference type="GO" id="GO:0006396">
    <property type="term" value="P:RNA processing"/>
    <property type="evidence" value="ECO:0000318"/>
    <property type="project" value="GO_Central"/>
</dbReference>
<dbReference type="Proteomes" id="UP000813463">
    <property type="component" value="Chromosome 3"/>
</dbReference>
<keyword evidence="2" id="KW-0479">Metal-binding</keyword>
<evidence type="ECO:0000313" key="9">
    <source>
        <dbReference type="RefSeq" id="XP_021845369.2"/>
    </source>
</evidence>
<evidence type="ECO:0000256" key="4">
    <source>
        <dbReference type="ARBA" id="ARBA00022833"/>
    </source>
</evidence>
<dbReference type="InterPro" id="IPR052115">
    <property type="entry name" value="NEXT_complex_subunit_ZCCHC8"/>
</dbReference>
<keyword evidence="3" id="KW-0863">Zinc-finger</keyword>
<comment type="subcellular location">
    <subcellularLocation>
        <location evidence="1">Nucleus</location>
    </subcellularLocation>
</comment>
<evidence type="ECO:0000259" key="7">
    <source>
        <dbReference type="SMART" id="SM00581"/>
    </source>
</evidence>
<evidence type="ECO:0000256" key="5">
    <source>
        <dbReference type="ARBA" id="ARBA00023242"/>
    </source>
</evidence>
<dbReference type="PANTHER" id="PTHR13316:SF0">
    <property type="entry name" value="ZINC FINGER CCHC DOMAIN-CONTAINING PROTEIN 8"/>
    <property type="match status" value="1"/>
</dbReference>
<sequence>MVGKEVPQRYTSRESDEIKSLNYNSDDKNNDDRLSTAVNNIESGIFSMEDLGQMKEVSNGTQTVVKDLRKDVTLQPPMQSIEVVETLSVSHFLKGNVIQPDNNGGNGSLVGQNEEHGTDKISGSKRPEDECSNKESSVRVVYSSLPSHSKRKLEEFLHQWSEWHTQHLLSAEDPTYFLESGEETYFPALRVGSEKSLAVSFSMDGHVHKRQRKESLSLNNDCSPLYDRRYAVGLASDEGNIEESIVDMREAPRCFNCGSYNHPLTECQKPRDNAVVNSARKQFLSKKNQNGRPRAQARYYQESPGGKFDGLKPGALSTETRKLLGLGELDPPPWLNRMRELGYPLGYLDSEEEDEPSGIAIFGDEETENVDARNDLYIDVKKSKKKMSVDFLGINGPIPENADHKKWMAPVVPEPEYGWNQSDNRWSHGSFHGVYGSRNHTEAPAPAPAPAPALSYHFGLGLSPLVPHNQYSYHPREQFSPRGPHYGSPSDARRPFLHYNYGSF</sequence>
<feature type="domain" description="PSP proline-rich" evidence="7">
    <location>
        <begin position="308"/>
        <end position="361"/>
    </location>
</feature>
<gene>
    <name evidence="9" type="primary">LOC110785234</name>
</gene>